<dbReference type="Proteomes" id="UP001287286">
    <property type="component" value="Unassembled WGS sequence"/>
</dbReference>
<keyword evidence="2" id="KW-1185">Reference proteome</keyword>
<organism evidence="1 2">
    <name type="scientific">Purpureocillium lilacinum</name>
    <name type="common">Paecilomyces lilacinus</name>
    <dbReference type="NCBI Taxonomy" id="33203"/>
    <lineage>
        <taxon>Eukaryota</taxon>
        <taxon>Fungi</taxon>
        <taxon>Dikarya</taxon>
        <taxon>Ascomycota</taxon>
        <taxon>Pezizomycotina</taxon>
        <taxon>Sordariomycetes</taxon>
        <taxon>Hypocreomycetidae</taxon>
        <taxon>Hypocreales</taxon>
        <taxon>Ophiocordycipitaceae</taxon>
        <taxon>Purpureocillium</taxon>
    </lineage>
</organism>
<sequence>MRSMLLEVSFTAKYPQLHDAAPPRPHENTLRAHNHDVTALALFVGPGHPRRNQRLAKLPVRRSMGVRLAPCLLQLTPRISVLFRGGETGTAW</sequence>
<protein>
    <submittedName>
        <fullName evidence="1">Uncharacterized protein</fullName>
    </submittedName>
</protein>
<evidence type="ECO:0000313" key="1">
    <source>
        <dbReference type="EMBL" id="KAK4072804.1"/>
    </source>
</evidence>
<evidence type="ECO:0000313" key="2">
    <source>
        <dbReference type="Proteomes" id="UP001287286"/>
    </source>
</evidence>
<dbReference type="EMBL" id="JAWRVI010000190">
    <property type="protein sequence ID" value="KAK4072804.1"/>
    <property type="molecule type" value="Genomic_DNA"/>
</dbReference>
<comment type="caution">
    <text evidence="1">The sequence shown here is derived from an EMBL/GenBank/DDBJ whole genome shotgun (WGS) entry which is preliminary data.</text>
</comment>
<proteinExistence type="predicted"/>
<gene>
    <name evidence="1" type="ORF">Purlil1_13266</name>
</gene>
<name>A0ABR0BEJ3_PURLI</name>
<accession>A0ABR0BEJ3</accession>
<reference evidence="1 2" key="1">
    <citation type="journal article" date="2024" name="Microbiol. Resour. Announc.">
        <title>Genome annotations for the ascomycete fungi Trichoderma harzianum, Trichoderma aggressivum, and Purpureocillium lilacinum.</title>
        <authorList>
            <person name="Beijen E.P.W."/>
            <person name="Ohm R.A."/>
        </authorList>
    </citation>
    <scope>NUCLEOTIDE SEQUENCE [LARGE SCALE GENOMIC DNA]</scope>
    <source>
        <strain evidence="1 2">CBS 150709</strain>
    </source>
</reference>